<dbReference type="PANTHER" id="PTHR13848">
    <property type="entry name" value="PROTEIN YIPPEE-LIKE CG15309-RELATED"/>
    <property type="match status" value="1"/>
</dbReference>
<dbReference type="eggNOG" id="KOG3399">
    <property type="taxonomic scope" value="Eukaryota"/>
</dbReference>
<keyword evidence="7" id="KW-1185">Reference proteome</keyword>
<dbReference type="AlphaFoldDB" id="G4NDI1"/>
<dbReference type="Proteomes" id="UP000009058">
    <property type="component" value="Chromosome 5"/>
</dbReference>
<reference key="2">
    <citation type="submission" date="2011-05" db="EMBL/GenBank/DDBJ databases">
        <title>The Genome Sequence of Magnaporthe oryzae 70-15.</title>
        <authorList>
            <consortium name="The Broad Institute Genome Sequencing Platform"/>
            <person name="Ma L.-J."/>
            <person name="Dead R."/>
            <person name="Young S.K."/>
            <person name="Zeng Q."/>
            <person name="Gargeya S."/>
            <person name="Fitzgerald M."/>
            <person name="Haas B."/>
            <person name="Abouelleil A."/>
            <person name="Alvarado L."/>
            <person name="Arachchi H.M."/>
            <person name="Berlin A."/>
            <person name="Brown A."/>
            <person name="Chapman S.B."/>
            <person name="Chen Z."/>
            <person name="Dunbar C."/>
            <person name="Freedman E."/>
            <person name="Gearin G."/>
            <person name="Gellesch M."/>
            <person name="Goldberg J."/>
            <person name="Griggs A."/>
            <person name="Gujja S."/>
            <person name="Heiman D."/>
            <person name="Howarth C."/>
            <person name="Larson L."/>
            <person name="Lui A."/>
            <person name="MacDonald P.J.P."/>
            <person name="Mehta T."/>
            <person name="Montmayeur A."/>
            <person name="Murphy C."/>
            <person name="Neiman D."/>
            <person name="Pearson M."/>
            <person name="Priest M."/>
            <person name="Roberts A."/>
            <person name="Saif S."/>
            <person name="Shea T."/>
            <person name="Shenoy N."/>
            <person name="Sisk P."/>
            <person name="Stolte C."/>
            <person name="Sykes S."/>
            <person name="Yandava C."/>
            <person name="Wortman J."/>
            <person name="Nusbaum C."/>
            <person name="Birren B."/>
        </authorList>
    </citation>
    <scope>NUCLEOTIDE SEQUENCE</scope>
    <source>
        <strain>70-15</strain>
    </source>
</reference>
<dbReference type="PROSITE" id="PS51792">
    <property type="entry name" value="YIPPEE"/>
    <property type="match status" value="1"/>
</dbReference>
<evidence type="ECO:0000313" key="7">
    <source>
        <dbReference type="Proteomes" id="UP000009058"/>
    </source>
</evidence>
<dbReference type="HOGENOM" id="CLU_043857_0_1_1"/>
<dbReference type="STRING" id="242507.G4NDI1"/>
<dbReference type="InterPro" id="IPR034751">
    <property type="entry name" value="Yippee"/>
</dbReference>
<dbReference type="GeneID" id="2674540"/>
<keyword evidence="2" id="KW-0479">Metal-binding</keyword>
<evidence type="ECO:0000313" key="6">
    <source>
        <dbReference type="EMBL" id="EHA49266.1"/>
    </source>
</evidence>
<comment type="similarity">
    <text evidence="1">Belongs to the yippee family.</text>
</comment>
<dbReference type="PHI-base" id="PHI:8523"/>
<feature type="domain" description="Yippee" evidence="5">
    <location>
        <begin position="105"/>
        <end position="220"/>
    </location>
</feature>
<evidence type="ECO:0000259" key="5">
    <source>
        <dbReference type="PROSITE" id="PS51792"/>
    </source>
</evidence>
<reference evidence="6 7" key="1">
    <citation type="journal article" date="2005" name="Nature">
        <title>The genome sequence of the rice blast fungus Magnaporthe grisea.</title>
        <authorList>
            <person name="Dean R.A."/>
            <person name="Talbot N.J."/>
            <person name="Ebbole D.J."/>
            <person name="Farman M.L."/>
            <person name="Mitchell T.K."/>
            <person name="Orbach M.J."/>
            <person name="Thon M."/>
            <person name="Kulkarni R."/>
            <person name="Xu J.R."/>
            <person name="Pan H."/>
            <person name="Read N.D."/>
            <person name="Lee Y.H."/>
            <person name="Carbone I."/>
            <person name="Brown D."/>
            <person name="Oh Y.Y."/>
            <person name="Donofrio N."/>
            <person name="Jeong J.S."/>
            <person name="Soanes D.M."/>
            <person name="Djonovic S."/>
            <person name="Kolomiets E."/>
            <person name="Rehmeyer C."/>
            <person name="Li W."/>
            <person name="Harding M."/>
            <person name="Kim S."/>
            <person name="Lebrun M.H."/>
            <person name="Bohnert H."/>
            <person name="Coughlan S."/>
            <person name="Butler J."/>
            <person name="Calvo S."/>
            <person name="Ma L.J."/>
            <person name="Nicol R."/>
            <person name="Purcell S."/>
            <person name="Nusbaum C."/>
            <person name="Galagan J.E."/>
            <person name="Birren B.W."/>
        </authorList>
    </citation>
    <scope>NUCLEOTIDE SEQUENCE [LARGE SCALE GENOMIC DNA]</scope>
    <source>
        <strain evidence="7">70-15 / ATCC MYA-4617 / FGSC 8958</strain>
    </source>
</reference>
<gene>
    <name evidence="6" type="ORF">MGG_00255</name>
</gene>
<name>G4NDI1_PYRO7</name>
<dbReference type="InParanoid" id="G4NDI1"/>
<feature type="region of interest" description="Disordered" evidence="4">
    <location>
        <begin position="243"/>
        <end position="299"/>
    </location>
</feature>
<dbReference type="KEGG" id="mgr:MGG_00255"/>
<dbReference type="EMBL" id="CM001235">
    <property type="protein sequence ID" value="EHA49266.1"/>
    <property type="molecule type" value="Genomic_DNA"/>
</dbReference>
<dbReference type="Pfam" id="PF03226">
    <property type="entry name" value="Yippee-Mis18"/>
    <property type="match status" value="1"/>
</dbReference>
<dbReference type="InterPro" id="IPR039058">
    <property type="entry name" value="Yippee_fam"/>
</dbReference>
<dbReference type="OMA" id="YLRCARC"/>
<evidence type="ECO:0000256" key="3">
    <source>
        <dbReference type="ARBA" id="ARBA00022833"/>
    </source>
</evidence>
<dbReference type="InterPro" id="IPR004910">
    <property type="entry name" value="Yippee/Mis18/Cereblon"/>
</dbReference>
<proteinExistence type="inferred from homology"/>
<evidence type="ECO:0000256" key="2">
    <source>
        <dbReference type="ARBA" id="ARBA00022723"/>
    </source>
</evidence>
<sequence>MLFLAILVFFKLWFSFRIINTTYKTVCSWAWIHTPALRYTVQSPLAMSSFPGPSSSLWPSFLLPAITIPFRQRRTVADNNDVNSPPSLSSSVESATSSIAPPATATLRCVHCSTEFAFNSQVVSKGFTGRHGRAYLVAPPSSRPTPTCPATDTQSTNLVNVSIGRAESRRLSTGAHVVADINCLRCGIKVGWKYIDAREPSQRYKIGKFILETSHVVVFRDWGADDGSIGASADDVVTERLEQPRDSAEFDSEDEDECDELFSGTWDPHTSAIRKRAKEEASARLSRTRMELDAAKARR</sequence>
<keyword evidence="3" id="KW-0862">Zinc</keyword>
<organism evidence="6 7">
    <name type="scientific">Pyricularia oryzae (strain 70-15 / ATCC MYA-4617 / FGSC 8958)</name>
    <name type="common">Rice blast fungus</name>
    <name type="synonym">Magnaporthe oryzae</name>
    <dbReference type="NCBI Taxonomy" id="242507"/>
    <lineage>
        <taxon>Eukaryota</taxon>
        <taxon>Fungi</taxon>
        <taxon>Dikarya</taxon>
        <taxon>Ascomycota</taxon>
        <taxon>Pezizomycotina</taxon>
        <taxon>Sordariomycetes</taxon>
        <taxon>Sordariomycetidae</taxon>
        <taxon>Magnaporthales</taxon>
        <taxon>Pyriculariaceae</taxon>
        <taxon>Pyricularia</taxon>
    </lineage>
</organism>
<dbReference type="RefSeq" id="XP_003718850.1">
    <property type="nucleotide sequence ID" value="XM_003718802.1"/>
</dbReference>
<evidence type="ECO:0000256" key="1">
    <source>
        <dbReference type="ARBA" id="ARBA00005613"/>
    </source>
</evidence>
<dbReference type="VEuPathDB" id="FungiDB:MGG_00255"/>
<evidence type="ECO:0000256" key="4">
    <source>
        <dbReference type="SAM" id="MobiDB-lite"/>
    </source>
</evidence>
<feature type="compositionally biased region" description="Acidic residues" evidence="4">
    <location>
        <begin position="249"/>
        <end position="260"/>
    </location>
</feature>
<feature type="compositionally biased region" description="Basic and acidic residues" evidence="4">
    <location>
        <begin position="277"/>
        <end position="299"/>
    </location>
</feature>
<protein>
    <recommendedName>
        <fullName evidence="5">Yippee domain-containing protein</fullName>
    </recommendedName>
</protein>
<dbReference type="GO" id="GO:0046872">
    <property type="term" value="F:metal ion binding"/>
    <property type="evidence" value="ECO:0007669"/>
    <property type="project" value="UniProtKB-KW"/>
</dbReference>
<dbReference type="OrthoDB" id="6407410at2759"/>
<accession>G4NDI1</accession>